<name>A0ABR0JLA5_9PEZI</name>
<feature type="domain" description="Importin-9 central HEAT repeats" evidence="1">
    <location>
        <begin position="1"/>
        <end position="101"/>
    </location>
</feature>
<dbReference type="Proteomes" id="UP001357485">
    <property type="component" value="Unassembled WGS sequence"/>
</dbReference>
<gene>
    <name evidence="2" type="ORF">LTR16_010007</name>
</gene>
<proteinExistence type="predicted"/>
<dbReference type="EMBL" id="JAVRRA010027361">
    <property type="protein sequence ID" value="KAK5066495.1"/>
    <property type="molecule type" value="Genomic_DNA"/>
</dbReference>
<organism evidence="2 3">
    <name type="scientific">Cryomyces antarcticus</name>
    <dbReference type="NCBI Taxonomy" id="329879"/>
    <lineage>
        <taxon>Eukaryota</taxon>
        <taxon>Fungi</taxon>
        <taxon>Dikarya</taxon>
        <taxon>Ascomycota</taxon>
        <taxon>Pezizomycotina</taxon>
        <taxon>Dothideomycetes</taxon>
        <taxon>Dothideomycetes incertae sedis</taxon>
        <taxon>Cryomyces</taxon>
    </lineage>
</organism>
<evidence type="ECO:0000313" key="2">
    <source>
        <dbReference type="EMBL" id="KAK5066495.1"/>
    </source>
</evidence>
<dbReference type="Pfam" id="PF25018">
    <property type="entry name" value="HEAT_IPO9_c"/>
    <property type="match status" value="1"/>
</dbReference>
<dbReference type="SUPFAM" id="SSF48371">
    <property type="entry name" value="ARM repeat"/>
    <property type="match status" value="1"/>
</dbReference>
<evidence type="ECO:0000259" key="1">
    <source>
        <dbReference type="Pfam" id="PF25018"/>
    </source>
</evidence>
<reference evidence="2 3" key="1">
    <citation type="submission" date="2023-08" db="EMBL/GenBank/DDBJ databases">
        <title>Black Yeasts Isolated from many extreme environments.</title>
        <authorList>
            <person name="Coleine C."/>
            <person name="Stajich J.E."/>
            <person name="Selbmann L."/>
        </authorList>
    </citation>
    <scope>NUCLEOTIDE SEQUENCE [LARGE SCALE GENOMIC DNA]</scope>
    <source>
        <strain evidence="2 3">CCFEE 536</strain>
    </source>
</reference>
<accession>A0ABR0JLA5</accession>
<keyword evidence="3" id="KW-1185">Reference proteome</keyword>
<evidence type="ECO:0000313" key="3">
    <source>
        <dbReference type="Proteomes" id="UP001357485"/>
    </source>
</evidence>
<protein>
    <recommendedName>
        <fullName evidence="1">Importin-9 central HEAT repeats domain-containing protein</fullName>
    </recommendedName>
</protein>
<dbReference type="InterPro" id="IPR056840">
    <property type="entry name" value="HEAT_IPO9_central"/>
</dbReference>
<dbReference type="InterPro" id="IPR016024">
    <property type="entry name" value="ARM-type_fold"/>
</dbReference>
<sequence>MEASLQAMTHDSSEVVKVSCIRALQYYLTALPASTTLPVQETIISALAQYLSTQDLSDLNESDDLIVTLVETLRDAIMLDPRVCLTGAGLDLLFTIAGHGANNFQITMLITEIFEDITNKLTAQGIDAFGQLSAKVLPSLTGAFDVGALTEENALTN</sequence>
<comment type="caution">
    <text evidence="2">The sequence shown here is derived from an EMBL/GenBank/DDBJ whole genome shotgun (WGS) entry which is preliminary data.</text>
</comment>
<feature type="non-terminal residue" evidence="2">
    <location>
        <position position="157"/>
    </location>
</feature>